<dbReference type="InterPro" id="IPR001356">
    <property type="entry name" value="HD"/>
</dbReference>
<dbReference type="GO" id="GO:0005634">
    <property type="term" value="C:nucleus"/>
    <property type="evidence" value="ECO:0007669"/>
    <property type="project" value="UniProtKB-SubCell"/>
</dbReference>
<feature type="region of interest" description="Disordered" evidence="2">
    <location>
        <begin position="142"/>
        <end position="216"/>
    </location>
</feature>
<evidence type="ECO:0000313" key="5">
    <source>
        <dbReference type="Proteomes" id="UP000230002"/>
    </source>
</evidence>
<feature type="compositionally biased region" description="Polar residues" evidence="2">
    <location>
        <begin position="165"/>
        <end position="182"/>
    </location>
</feature>
<dbReference type="SUPFAM" id="SSF46689">
    <property type="entry name" value="Homeodomain-like"/>
    <property type="match status" value="1"/>
</dbReference>
<reference evidence="4 5" key="1">
    <citation type="journal article" date="2015" name="Sci. Rep.">
        <title>Chromosome-level genome map provides insights into diverse defense mechanisms in the medicinal fungus Ganoderma sinense.</title>
        <authorList>
            <person name="Zhu Y."/>
            <person name="Xu J."/>
            <person name="Sun C."/>
            <person name="Zhou S."/>
            <person name="Xu H."/>
            <person name="Nelson D.R."/>
            <person name="Qian J."/>
            <person name="Song J."/>
            <person name="Luo H."/>
            <person name="Xiang L."/>
            <person name="Li Y."/>
            <person name="Xu Z."/>
            <person name="Ji A."/>
            <person name="Wang L."/>
            <person name="Lu S."/>
            <person name="Hayward A."/>
            <person name="Sun W."/>
            <person name="Li X."/>
            <person name="Schwartz D.C."/>
            <person name="Wang Y."/>
            <person name="Chen S."/>
        </authorList>
    </citation>
    <scope>NUCLEOTIDE SEQUENCE [LARGE SCALE GENOMIC DNA]</scope>
    <source>
        <strain evidence="4 5">ZZ0214-1</strain>
    </source>
</reference>
<dbReference type="GO" id="GO:0003677">
    <property type="term" value="F:DNA binding"/>
    <property type="evidence" value="ECO:0007669"/>
    <property type="project" value="UniProtKB-UniRule"/>
</dbReference>
<keyword evidence="5" id="KW-1185">Reference proteome</keyword>
<sequence>MGGQKKGKRRLQPEAYAILNDYFVNVSKWPDSAAQEDLAERVRQVEDCEFYTARQVYSYFANNRAKIRYVGSDAALPTGDSARRGRRKAPDSVIQKLNVLLNDEPDPSPEVVEVWAESLGSGVVAQHILTYAFLRRATTRGEAETQAESPKQGHRAETSAARQEAGSQVSSLSPASLDASTQPSPPHCSPHHEKTEHPAPLTFVPPPPTSANNNNKQLADVSAAPRRPAYQPPLLLEPDISPARNDNAARARVSPVKAIPPHAAASTTGNTARSDDLVQRVRAALLAAPRDSPKTFVDFARWLEAHNEGRRAGVVLHAATASVSASAGATARALQRA</sequence>
<proteinExistence type="predicted"/>
<dbReference type="EMBL" id="AYKW01000032">
    <property type="protein sequence ID" value="PIL27939.1"/>
    <property type="molecule type" value="Genomic_DNA"/>
</dbReference>
<dbReference type="Proteomes" id="UP000230002">
    <property type="component" value="Unassembled WGS sequence"/>
</dbReference>
<evidence type="ECO:0000256" key="2">
    <source>
        <dbReference type="SAM" id="MobiDB-lite"/>
    </source>
</evidence>
<name>A0A2G8S2D6_9APHY</name>
<gene>
    <name evidence="4" type="ORF">GSI_09974</name>
</gene>
<dbReference type="InterPro" id="IPR009057">
    <property type="entry name" value="Homeodomain-like_sf"/>
</dbReference>
<comment type="caution">
    <text evidence="4">The sequence shown here is derived from an EMBL/GenBank/DDBJ whole genome shotgun (WGS) entry which is preliminary data.</text>
</comment>
<evidence type="ECO:0000259" key="3">
    <source>
        <dbReference type="PROSITE" id="PS50071"/>
    </source>
</evidence>
<keyword evidence="1" id="KW-0371">Homeobox</keyword>
<comment type="subcellular location">
    <subcellularLocation>
        <location evidence="1">Nucleus</location>
    </subcellularLocation>
</comment>
<accession>A0A2G8S2D6</accession>
<dbReference type="AlphaFoldDB" id="A0A2G8S2D6"/>
<protein>
    <submittedName>
        <fullName evidence="4">Transcription factor</fullName>
    </submittedName>
</protein>
<dbReference type="PROSITE" id="PS50071">
    <property type="entry name" value="HOMEOBOX_2"/>
    <property type="match status" value="1"/>
</dbReference>
<keyword evidence="1" id="KW-0238">DNA-binding</keyword>
<evidence type="ECO:0000313" key="4">
    <source>
        <dbReference type="EMBL" id="PIL27939.1"/>
    </source>
</evidence>
<dbReference type="OrthoDB" id="2757648at2759"/>
<dbReference type="Gene3D" id="1.10.10.60">
    <property type="entry name" value="Homeodomain-like"/>
    <property type="match status" value="1"/>
</dbReference>
<feature type="domain" description="Homeobox" evidence="3">
    <location>
        <begin position="2"/>
        <end position="70"/>
    </location>
</feature>
<keyword evidence="1" id="KW-0539">Nucleus</keyword>
<evidence type="ECO:0000256" key="1">
    <source>
        <dbReference type="PROSITE-ProRule" id="PRU00108"/>
    </source>
</evidence>
<organism evidence="4 5">
    <name type="scientific">Ganoderma sinense ZZ0214-1</name>
    <dbReference type="NCBI Taxonomy" id="1077348"/>
    <lineage>
        <taxon>Eukaryota</taxon>
        <taxon>Fungi</taxon>
        <taxon>Dikarya</taxon>
        <taxon>Basidiomycota</taxon>
        <taxon>Agaricomycotina</taxon>
        <taxon>Agaricomycetes</taxon>
        <taxon>Polyporales</taxon>
        <taxon>Polyporaceae</taxon>
        <taxon>Ganoderma</taxon>
    </lineage>
</organism>
<feature type="DNA-binding region" description="Homeobox" evidence="1">
    <location>
        <begin position="4"/>
        <end position="71"/>
    </location>
</feature>